<evidence type="ECO:0000256" key="1">
    <source>
        <dbReference type="SAM" id="MobiDB-lite"/>
    </source>
</evidence>
<organism evidence="2 3">
    <name type="scientific">Aspergillus tanneri</name>
    <dbReference type="NCBI Taxonomy" id="1220188"/>
    <lineage>
        <taxon>Eukaryota</taxon>
        <taxon>Fungi</taxon>
        <taxon>Dikarya</taxon>
        <taxon>Ascomycota</taxon>
        <taxon>Pezizomycotina</taxon>
        <taxon>Eurotiomycetes</taxon>
        <taxon>Eurotiomycetidae</taxon>
        <taxon>Eurotiales</taxon>
        <taxon>Aspergillaceae</taxon>
        <taxon>Aspergillus</taxon>
        <taxon>Aspergillus subgen. Circumdati</taxon>
    </lineage>
</organism>
<reference evidence="2 3" key="1">
    <citation type="submission" date="2019-03" db="EMBL/GenBank/DDBJ databases">
        <title>The genome sequence of a newly discovered highly antifungal drug resistant Aspergillus species, Aspergillus tanneri NIH 1004.</title>
        <authorList>
            <person name="Mounaud S."/>
            <person name="Singh I."/>
            <person name="Joardar V."/>
            <person name="Pakala S."/>
            <person name="Pakala S."/>
            <person name="Venepally P."/>
            <person name="Hoover J."/>
            <person name="Nierman W."/>
            <person name="Chung J."/>
            <person name="Losada L."/>
        </authorList>
    </citation>
    <scope>NUCLEOTIDE SEQUENCE [LARGE SCALE GENOMIC DNA]</scope>
    <source>
        <strain evidence="2 3">NIH1004</strain>
    </source>
</reference>
<gene>
    <name evidence="2" type="ORF">EYZ11_013502</name>
</gene>
<dbReference type="VEuPathDB" id="FungiDB:EYZ11_013502"/>
<comment type="caution">
    <text evidence="2">The sequence shown here is derived from an EMBL/GenBank/DDBJ whole genome shotgun (WGS) entry which is preliminary data.</text>
</comment>
<dbReference type="AlphaFoldDB" id="A0A4S3IXL7"/>
<accession>A0A4S3IXL7</accession>
<dbReference type="Proteomes" id="UP000308092">
    <property type="component" value="Unassembled WGS sequence"/>
</dbReference>
<protein>
    <submittedName>
        <fullName evidence="2">Uncharacterized protein</fullName>
    </submittedName>
</protein>
<dbReference type="EMBL" id="SOSA01001552">
    <property type="protein sequence ID" value="THC87053.1"/>
    <property type="molecule type" value="Genomic_DNA"/>
</dbReference>
<proteinExistence type="predicted"/>
<evidence type="ECO:0000313" key="3">
    <source>
        <dbReference type="Proteomes" id="UP000308092"/>
    </source>
</evidence>
<sequence length="25" mass="2532">MQTPERHGALMAGSPNPKLGALTPG</sequence>
<name>A0A4S3IXL7_9EURO</name>
<keyword evidence="3" id="KW-1185">Reference proteome</keyword>
<evidence type="ECO:0000313" key="2">
    <source>
        <dbReference type="EMBL" id="THC87053.1"/>
    </source>
</evidence>
<feature type="region of interest" description="Disordered" evidence="1">
    <location>
        <begin position="1"/>
        <end position="25"/>
    </location>
</feature>